<dbReference type="Proteomes" id="UP000595349">
    <property type="component" value="Chromosome"/>
</dbReference>
<evidence type="ECO:0000256" key="1">
    <source>
        <dbReference type="SAM" id="SignalP"/>
    </source>
</evidence>
<dbReference type="Pfam" id="PF06207">
    <property type="entry name" value="DUF1002"/>
    <property type="match status" value="1"/>
</dbReference>
<feature type="chain" id="PRO_5038582232" evidence="1">
    <location>
        <begin position="32"/>
        <end position="309"/>
    </location>
</feature>
<keyword evidence="1" id="KW-0732">Signal</keyword>
<accession>A0A7T6ZA95</accession>
<dbReference type="KEGG" id="scib:HUG20_07335"/>
<protein>
    <submittedName>
        <fullName evidence="2">DUF1002 domain-containing protein</fullName>
    </submittedName>
</protein>
<reference evidence="2 3" key="1">
    <citation type="submission" date="2020-06" db="EMBL/GenBank/DDBJ databases">
        <title>Genomic analysis of Salicibibacter sp. NKC21-4.</title>
        <authorList>
            <person name="Oh Y.J."/>
        </authorList>
    </citation>
    <scope>NUCLEOTIDE SEQUENCE [LARGE SCALE GENOMIC DNA]</scope>
    <source>
        <strain evidence="2 3">NKC21-4</strain>
    </source>
</reference>
<dbReference type="InterPro" id="IPR009343">
    <property type="entry name" value="DUF1002"/>
</dbReference>
<keyword evidence="3" id="KW-1185">Reference proteome</keyword>
<sequence length="309" mass="33536">MRGSTKMKKIVAGITAAALVGAGVISSPTSAAADAAPGDIIITLGEDLSDEERETVLSEMDDGGEQDPIVEVTNEEEHEYLGEFIPAGQIGNNAISSSQITIAEAGSGIDVETNRINYVTEGMYANALVTAGVEDAEIYVTAPFEVSGTGALTGIIKAYEIETDIEIPEDQKRIANEELVQTGELSENHGTEEATELMARIKEAIAEEDVETEEDLRDLIERIADELGITLTDEEMDGLVSLFERMQNMDIDWDQVQNQIGQIRDNIDDWMSSDEAQGFVQSVLDFFSELIDTVRGWFEGSGDSDQALK</sequence>
<organism evidence="2 3">
    <name type="scientific">Salicibibacter cibi</name>
    <dbReference type="NCBI Taxonomy" id="2743001"/>
    <lineage>
        <taxon>Bacteria</taxon>
        <taxon>Bacillati</taxon>
        <taxon>Bacillota</taxon>
        <taxon>Bacilli</taxon>
        <taxon>Bacillales</taxon>
        <taxon>Bacillaceae</taxon>
        <taxon>Salicibibacter</taxon>
    </lineage>
</organism>
<evidence type="ECO:0000313" key="2">
    <source>
        <dbReference type="EMBL" id="QQK79716.1"/>
    </source>
</evidence>
<feature type="signal peptide" evidence="1">
    <location>
        <begin position="1"/>
        <end position="31"/>
    </location>
</feature>
<dbReference type="EMBL" id="CP054706">
    <property type="protein sequence ID" value="QQK79716.1"/>
    <property type="molecule type" value="Genomic_DNA"/>
</dbReference>
<name>A0A7T6ZA95_9BACI</name>
<gene>
    <name evidence="2" type="ORF">HUG20_07335</name>
</gene>
<evidence type="ECO:0000313" key="3">
    <source>
        <dbReference type="Proteomes" id="UP000595349"/>
    </source>
</evidence>
<dbReference type="AlphaFoldDB" id="A0A7T6ZA95"/>
<proteinExistence type="predicted"/>